<evidence type="ECO:0000313" key="4">
    <source>
        <dbReference type="Proteomes" id="UP000269301"/>
    </source>
</evidence>
<dbReference type="PANTHER" id="PTHR43283:SF11">
    <property type="entry name" value="BETA-LACTAMASE-RELATED DOMAIN-CONTAINING PROTEIN"/>
    <property type="match status" value="1"/>
</dbReference>
<dbReference type="InterPro" id="IPR001466">
    <property type="entry name" value="Beta-lactam-related"/>
</dbReference>
<reference evidence="3 4" key="1">
    <citation type="journal article" date="2016" name="Int. J. Syst. Evol. Microbiol.">
        <title>Oceanobacillus halophilus sp. nov., a novel moderately halophilic bacterium from a hypersaline lake.</title>
        <authorList>
            <person name="Amoozegar M.A."/>
            <person name="Bagheri M."/>
            <person name="Makhdoumi A."/>
            <person name="Nikou M.M."/>
            <person name="Fazeli S.A.S."/>
            <person name="Schumann P."/>
            <person name="Sproer C."/>
            <person name="Sanchez-Porro C."/>
            <person name="Ventosa A."/>
        </authorList>
    </citation>
    <scope>NUCLEOTIDE SEQUENCE [LARGE SCALE GENOMIC DNA]</scope>
    <source>
        <strain evidence="3 4">DSM 23996</strain>
    </source>
</reference>
<dbReference type="Pfam" id="PF00144">
    <property type="entry name" value="Beta-lactamase"/>
    <property type="match status" value="1"/>
</dbReference>
<evidence type="ECO:0000313" key="3">
    <source>
        <dbReference type="EMBL" id="RKQ32525.1"/>
    </source>
</evidence>
<evidence type="ECO:0000256" key="1">
    <source>
        <dbReference type="ARBA" id="ARBA00022801"/>
    </source>
</evidence>
<dbReference type="GO" id="GO:0016787">
    <property type="term" value="F:hydrolase activity"/>
    <property type="evidence" value="ECO:0007669"/>
    <property type="project" value="UniProtKB-KW"/>
</dbReference>
<keyword evidence="1 3" id="KW-0378">Hydrolase</keyword>
<protein>
    <submittedName>
        <fullName evidence="3">Class A beta-lactamase-related serine hydrolase</fullName>
    </submittedName>
</protein>
<dbReference type="EMBL" id="RBZP01000010">
    <property type="protein sequence ID" value="RKQ32525.1"/>
    <property type="molecule type" value="Genomic_DNA"/>
</dbReference>
<dbReference type="Gene3D" id="3.40.710.10">
    <property type="entry name" value="DD-peptidase/beta-lactamase superfamily"/>
    <property type="match status" value="1"/>
</dbReference>
<comment type="caution">
    <text evidence="3">The sequence shown here is derived from an EMBL/GenBank/DDBJ whole genome shotgun (WGS) entry which is preliminary data.</text>
</comment>
<organism evidence="3 4">
    <name type="scientific">Oceanobacillus halophilus</name>
    <dbReference type="NCBI Taxonomy" id="930130"/>
    <lineage>
        <taxon>Bacteria</taxon>
        <taxon>Bacillati</taxon>
        <taxon>Bacillota</taxon>
        <taxon>Bacilli</taxon>
        <taxon>Bacillales</taxon>
        <taxon>Bacillaceae</taxon>
        <taxon>Oceanobacillus</taxon>
    </lineage>
</organism>
<dbReference type="Proteomes" id="UP000269301">
    <property type="component" value="Unassembled WGS sequence"/>
</dbReference>
<name>A0A495A0E3_9BACI</name>
<sequence>MNHKKYFTKVTTFIDKAVQDGLLPGAVAGVVTPNEMPYVHYSGYAHFKKRIYMKENTIFDVASLTKVATTLPAILKLLEDGELDLDDPVYVYVPAFKEYQSDVTIRHLLCHTSGFQPGINFYLDGTSMDEAIIRISERKDKKEVDSEVIYSDLNFITLGYIVEKITGMSLDQYVEEIIYQPLGMKDTCFNPSSKRLNQIAATEFMESIQDYQWGKVHDENANHFGGVSGHAGLFTTLHDLVKFSRMILNDGRYNGQRILSKQTLDLSREIQTEGLKLSRGLGWQLYDTPSFSGQFLQNGFGHTGFTGTSLWFDADKNFAIILLTNRVHFGRQTDIARFRRITHNLISLAMEEFQEVDQND</sequence>
<evidence type="ECO:0000259" key="2">
    <source>
        <dbReference type="Pfam" id="PF00144"/>
    </source>
</evidence>
<feature type="domain" description="Beta-lactamase-related" evidence="2">
    <location>
        <begin position="13"/>
        <end position="334"/>
    </location>
</feature>
<dbReference type="AlphaFoldDB" id="A0A495A0E3"/>
<dbReference type="SUPFAM" id="SSF56601">
    <property type="entry name" value="beta-lactamase/transpeptidase-like"/>
    <property type="match status" value="1"/>
</dbReference>
<keyword evidence="4" id="KW-1185">Reference proteome</keyword>
<dbReference type="RefSeq" id="WP_121204794.1">
    <property type="nucleotide sequence ID" value="NZ_RBZP01000010.1"/>
</dbReference>
<gene>
    <name evidence="3" type="ORF">D8M06_12760</name>
</gene>
<proteinExistence type="predicted"/>
<dbReference type="InterPro" id="IPR012338">
    <property type="entry name" value="Beta-lactam/transpept-like"/>
</dbReference>
<dbReference type="OrthoDB" id="9770183at2"/>
<accession>A0A495A0E3</accession>
<dbReference type="PANTHER" id="PTHR43283">
    <property type="entry name" value="BETA-LACTAMASE-RELATED"/>
    <property type="match status" value="1"/>
</dbReference>
<dbReference type="InterPro" id="IPR050789">
    <property type="entry name" value="Diverse_Enzym_Activities"/>
</dbReference>